<evidence type="ECO:0000313" key="20">
    <source>
        <dbReference type="Proteomes" id="UP000007796"/>
    </source>
</evidence>
<dbReference type="GO" id="GO:0004769">
    <property type="term" value="F:steroid Delta-isomerase activity"/>
    <property type="evidence" value="ECO:0007669"/>
    <property type="project" value="UniProtKB-EC"/>
</dbReference>
<evidence type="ECO:0000256" key="10">
    <source>
        <dbReference type="ARBA" id="ARBA00023235"/>
    </source>
</evidence>
<evidence type="ECO:0000256" key="6">
    <source>
        <dbReference type="ARBA" id="ARBA00023002"/>
    </source>
</evidence>
<evidence type="ECO:0000313" key="19">
    <source>
        <dbReference type="EMBL" id="EFX05792.1"/>
    </source>
</evidence>
<keyword evidence="7" id="KW-0443">Lipid metabolism</keyword>
<proteinExistence type="inferred from homology"/>
<comment type="similarity">
    <text evidence="2">Belongs to the GMC oxidoreductase family.</text>
</comment>
<keyword evidence="10" id="KW-0413">Isomerase</keyword>
<evidence type="ECO:0000256" key="11">
    <source>
        <dbReference type="ARBA" id="ARBA00038856"/>
    </source>
</evidence>
<evidence type="ECO:0000256" key="1">
    <source>
        <dbReference type="ARBA" id="ARBA00001974"/>
    </source>
</evidence>
<reference evidence="19 20" key="1">
    <citation type="journal article" date="2011" name="Proc. Natl. Acad. Sci. U.S.A.">
        <title>Genome and transcriptome analyses of the mountain pine beetle-fungal symbiont Grosmannia clavigera, a lodgepole pine pathogen.</title>
        <authorList>
            <person name="DiGuistini S."/>
            <person name="Wang Y."/>
            <person name="Liao N.Y."/>
            <person name="Taylor G."/>
            <person name="Tanguay P."/>
            <person name="Feau N."/>
            <person name="Henrissat B."/>
            <person name="Chan S.K."/>
            <person name="Hesse-Orce U."/>
            <person name="Alamouti S.M."/>
            <person name="Tsui C.K.M."/>
            <person name="Docking R.T."/>
            <person name="Levasseur A."/>
            <person name="Haridas S."/>
            <person name="Robertson G."/>
            <person name="Birol I."/>
            <person name="Holt R.A."/>
            <person name="Marra M.A."/>
            <person name="Hamelin R.C."/>
            <person name="Hirst M."/>
            <person name="Jones S.J.M."/>
            <person name="Bohlmann J."/>
            <person name="Breuil C."/>
        </authorList>
    </citation>
    <scope>NUCLEOTIDE SEQUENCE [LARGE SCALE GENOMIC DNA]</scope>
    <source>
        <strain evidence="20">kw1407 / UAMH 11150</strain>
    </source>
</reference>
<dbReference type="OrthoDB" id="9974421at2759"/>
<organism evidence="20">
    <name type="scientific">Grosmannia clavigera (strain kw1407 / UAMH 11150)</name>
    <name type="common">Blue stain fungus</name>
    <name type="synonym">Graphiocladiella clavigera</name>
    <dbReference type="NCBI Taxonomy" id="655863"/>
    <lineage>
        <taxon>Eukaryota</taxon>
        <taxon>Fungi</taxon>
        <taxon>Dikarya</taxon>
        <taxon>Ascomycota</taxon>
        <taxon>Pezizomycotina</taxon>
        <taxon>Sordariomycetes</taxon>
        <taxon>Sordariomycetidae</taxon>
        <taxon>Ophiostomatales</taxon>
        <taxon>Ophiostomataceae</taxon>
        <taxon>Leptographium</taxon>
    </lineage>
</organism>
<feature type="domain" description="Glucose-methanol-choline oxidoreductase C-terminal" evidence="18">
    <location>
        <begin position="620"/>
        <end position="682"/>
    </location>
</feature>
<feature type="compositionally biased region" description="Low complexity" evidence="16">
    <location>
        <begin position="107"/>
        <end position="116"/>
    </location>
</feature>
<evidence type="ECO:0000256" key="9">
    <source>
        <dbReference type="ARBA" id="ARBA00023221"/>
    </source>
</evidence>
<dbReference type="EC" id="5.3.3.1" evidence="11"/>
<keyword evidence="5" id="KW-0274">FAD</keyword>
<accession>F0XA89</accession>
<dbReference type="GO" id="GO:0008203">
    <property type="term" value="P:cholesterol metabolic process"/>
    <property type="evidence" value="ECO:0007669"/>
    <property type="project" value="UniProtKB-KW"/>
</dbReference>
<evidence type="ECO:0000256" key="14">
    <source>
        <dbReference type="ARBA" id="ARBA00049744"/>
    </source>
</evidence>
<evidence type="ECO:0000256" key="8">
    <source>
        <dbReference type="ARBA" id="ARBA00023166"/>
    </source>
</evidence>
<evidence type="ECO:0000256" key="4">
    <source>
        <dbReference type="ARBA" id="ARBA00022630"/>
    </source>
</evidence>
<dbReference type="SUPFAM" id="SSF53474">
    <property type="entry name" value="alpha/beta-Hydrolases"/>
    <property type="match status" value="1"/>
</dbReference>
<dbReference type="InterPro" id="IPR000172">
    <property type="entry name" value="GMC_OxRdtase_N"/>
</dbReference>
<dbReference type="Proteomes" id="UP000007796">
    <property type="component" value="Unassembled WGS sequence"/>
</dbReference>
<sequence>MSVEQLGVSADMPNHGQLRFGQVQKDNGTDNAYAHTLSGSLQLPTTMSIRAMHTKKSSLEDEGSSSVPALSSSTTDSSSDSDLSSADTIYTTNKSKNKVTGIWPAPSTDSSSNTDGSDTKKYPRISRAVELMRSSYDCVVIGSGYGGGVAASRMARAGQSVCLLELGKERWPGEYPSSTLDSFKDLHCSGDLAPSSLGGVDVSTGQPTGMYHLIFGQGQNAVVANGLGGTSLINANVFLRADPDTMAMKAWPKELRKENALDEYYDRVESVLEPEAYPDDWPTLPKLELLKKQASALQMEDKFSKVKQTTRFRNGPNSCGVEMTASSLTGQDCTGLNDGSKTTTLVTYLADAWNWGAEMFCECEVRYVEKVTDERGGYRVYFAWHGRNRGRFKADMYSDLMWVYARDAVFLGAGSLGTTEILLRSKAMGLGLSDKVGQDMSGNGDMLAFGYNTDQTVDAMGREKPLPYRPIGPTITGVIDNRDGHKNPLDGYVIEEGAVPHALAGLLQTMIELMPGSVASKHTSVMERARESLASVGSQLLGPYFRDGAVERTQIYLVMSHDSNQAVLCLRDDKPVLEFLGVGRSEHVKHINGVLAKATEAVGGTLVGSPFSALMGQEITVHPIGGASMAPDGSGVSGATDHMGRLFAGNGSDVHDGLIVTDGAAIPTALGVNPLATIAALAERSVQQYATSRGLQIRTEKNGVLNLFGKPAHQADDYNNSHKAFSTAYEQAQEQEDADEEKQTKVADGIIRRAESEDASGFGFTEVMSGFLHSGDISGSMATDERQAYELGYRTGKSLCESARFFLTVQSFDTEEMVSSTGHEAMLTGTFVCPTLRGSPFMVQRGVFRLFAVDSRAPGTRNLTYDFDLHGTDGRTLHFHGYKVVDASVALAPLQFWRATTTLFVTVTKEEVVVAKGMMHIGAAEFASEVMTMTPTGSRLLQRLASTNSFLSYFARQSLGLLLGPLARLQYPKATVTGFSNDTTPTRVWTDIRASDGVHTRMCMWEPLAAYVPRGADGQAGVVHNLFMVPGAAVDQQIFATPTIPFNAVNYFNRAGYRVFVTVPRIGQVKEAEKGWTTYDARLDIRACLEHIRREYGGGKTGGDETGQPSPIYTIAHCMGSVALSTGLLDGTIPASWLLGLSCSQVFMNPIWATSNMAKARAGPVPMDRVYRLLAGPWFSCSTSTEDSLVQRTLNQALRLISASRRAETCSSASCHRVSLVFGRCWNHANMNEATHRQIDRFFGGVHMRMLQLLMRQGSQGHVMTNAPYFAILDTPANVARLRGLPIFLFVGSDNVVLSPLATETTYEVLCDTFGGDAAEAQYGRRVIPGYGHLDCWMGRQAWRDVYPVVRAEVDRVVHGDGYRFREPDATVCRFTRMMEAGEL</sequence>
<dbReference type="Pfam" id="PF05199">
    <property type="entry name" value="GMC_oxred_C"/>
    <property type="match status" value="1"/>
</dbReference>
<keyword evidence="4" id="KW-0285">Flavoprotein</keyword>
<comment type="pathway">
    <text evidence="12">Steroid metabolism; cholesterol degradation.</text>
</comment>
<keyword evidence="20" id="KW-1185">Reference proteome</keyword>
<evidence type="ECO:0000256" key="2">
    <source>
        <dbReference type="ARBA" id="ARBA00010790"/>
    </source>
</evidence>
<dbReference type="Gene3D" id="3.50.50.60">
    <property type="entry name" value="FAD/NAD(P)-binding domain"/>
    <property type="match status" value="3"/>
</dbReference>
<comment type="cofactor">
    <cofactor evidence="1">
        <name>FAD</name>
        <dbReference type="ChEBI" id="CHEBI:57692"/>
    </cofactor>
</comment>
<evidence type="ECO:0000259" key="18">
    <source>
        <dbReference type="Pfam" id="PF05199"/>
    </source>
</evidence>
<evidence type="ECO:0000256" key="3">
    <source>
        <dbReference type="ARBA" id="ARBA00022548"/>
    </source>
</evidence>
<dbReference type="EMBL" id="GL629735">
    <property type="protein sequence ID" value="EFX05792.1"/>
    <property type="molecule type" value="Genomic_DNA"/>
</dbReference>
<name>F0XA89_GROCL</name>
<feature type="compositionally biased region" description="Low complexity" evidence="16">
    <location>
        <begin position="64"/>
        <end position="86"/>
    </location>
</feature>
<feature type="region of interest" description="Disordered" evidence="16">
    <location>
        <begin position="1"/>
        <end position="34"/>
    </location>
</feature>
<dbReference type="GO" id="GO:0016995">
    <property type="term" value="F:cholesterol oxidase activity"/>
    <property type="evidence" value="ECO:0007669"/>
    <property type="project" value="UniProtKB-EC"/>
</dbReference>
<keyword evidence="9" id="KW-0753">Steroid metabolism</keyword>
<dbReference type="EC" id="1.1.3.6" evidence="13"/>
<evidence type="ECO:0000256" key="16">
    <source>
        <dbReference type="SAM" id="MobiDB-lite"/>
    </source>
</evidence>
<dbReference type="Gene3D" id="3.40.50.1820">
    <property type="entry name" value="alpha/beta hydrolase"/>
    <property type="match status" value="1"/>
</dbReference>
<dbReference type="SUPFAM" id="SSF51905">
    <property type="entry name" value="FAD/NAD(P)-binding domain"/>
    <property type="match status" value="1"/>
</dbReference>
<evidence type="ECO:0000256" key="7">
    <source>
        <dbReference type="ARBA" id="ARBA00023098"/>
    </source>
</evidence>
<evidence type="ECO:0000256" key="13">
    <source>
        <dbReference type="ARBA" id="ARBA00049723"/>
    </source>
</evidence>
<gene>
    <name evidence="19" type="ORF">CMQ_3861</name>
</gene>
<keyword evidence="3" id="KW-0153">Cholesterol metabolism</keyword>
<keyword evidence="6" id="KW-0560">Oxidoreductase</keyword>
<dbReference type="InterPro" id="IPR052542">
    <property type="entry name" value="Cholesterol_Oxidase"/>
</dbReference>
<dbReference type="STRING" id="655863.F0XA89"/>
<dbReference type="PANTHER" id="PTHR47470">
    <property type="entry name" value="CHOLESTEROL OXIDASE"/>
    <property type="match status" value="1"/>
</dbReference>
<dbReference type="eggNOG" id="ENOG502QSPJ">
    <property type="taxonomic scope" value="Eukaryota"/>
</dbReference>
<dbReference type="InterPro" id="IPR007867">
    <property type="entry name" value="GMC_OxRtase_C"/>
</dbReference>
<dbReference type="HOGENOM" id="CLU_002483_0_0_1"/>
<feature type="region of interest" description="Disordered" evidence="16">
    <location>
        <begin position="54"/>
        <end position="86"/>
    </location>
</feature>
<dbReference type="InterPro" id="IPR029058">
    <property type="entry name" value="AB_hydrolase_fold"/>
</dbReference>
<keyword evidence="8" id="KW-1207">Sterol metabolism</keyword>
<dbReference type="RefSeq" id="XP_014175274.1">
    <property type="nucleotide sequence ID" value="XM_014319799.1"/>
</dbReference>
<dbReference type="GO" id="GO:0050660">
    <property type="term" value="F:flavin adenine dinucleotide binding"/>
    <property type="evidence" value="ECO:0007669"/>
    <property type="project" value="InterPro"/>
</dbReference>
<dbReference type="InParanoid" id="F0XA89"/>
<dbReference type="PANTHER" id="PTHR47470:SF1">
    <property type="entry name" value="FAD-DEPENDENT OXIDOREDUCTASE 2 FAD BINDING DOMAIN-CONTAINING PROTEIN"/>
    <property type="match status" value="1"/>
</dbReference>
<dbReference type="Pfam" id="PF00732">
    <property type="entry name" value="GMC_oxred_N"/>
    <property type="match status" value="1"/>
</dbReference>
<feature type="domain" description="Glucose-methanol-choline oxidoreductase N-terminal" evidence="17">
    <location>
        <begin position="204"/>
        <end position="439"/>
    </location>
</feature>
<dbReference type="InterPro" id="IPR036188">
    <property type="entry name" value="FAD/NAD-bd_sf"/>
</dbReference>
<evidence type="ECO:0000256" key="15">
    <source>
        <dbReference type="ARBA" id="ARBA00049778"/>
    </source>
</evidence>
<evidence type="ECO:0000259" key="17">
    <source>
        <dbReference type="Pfam" id="PF00732"/>
    </source>
</evidence>
<protein>
    <recommendedName>
        <fullName evidence="14">Cholesterol oxidase</fullName>
        <ecNumber evidence="13">1.1.3.6</ecNumber>
        <ecNumber evidence="11">5.3.3.1</ecNumber>
    </recommendedName>
    <alternativeName>
        <fullName evidence="15">Cholesterol isomerase</fullName>
    </alternativeName>
</protein>
<dbReference type="GeneID" id="25977008"/>
<evidence type="ECO:0000256" key="12">
    <source>
        <dbReference type="ARBA" id="ARBA00049645"/>
    </source>
</evidence>
<feature type="region of interest" description="Disordered" evidence="16">
    <location>
        <begin position="98"/>
        <end position="121"/>
    </location>
</feature>
<evidence type="ECO:0000256" key="5">
    <source>
        <dbReference type="ARBA" id="ARBA00022827"/>
    </source>
</evidence>